<gene>
    <name evidence="7" type="ORF">ACFOUR_17185</name>
</gene>
<dbReference type="PROSITE" id="PS00211">
    <property type="entry name" value="ABC_TRANSPORTER_1"/>
    <property type="match status" value="1"/>
</dbReference>
<evidence type="ECO:0000256" key="2">
    <source>
        <dbReference type="ARBA" id="ARBA00022448"/>
    </source>
</evidence>
<dbReference type="Pfam" id="PF00005">
    <property type="entry name" value="ABC_tran"/>
    <property type="match status" value="1"/>
</dbReference>
<keyword evidence="3" id="KW-0547">Nucleotide-binding</keyword>
<protein>
    <submittedName>
        <fullName evidence="7">ABC transporter ATP-binding protein</fullName>
    </submittedName>
</protein>
<dbReference type="RefSeq" id="WP_256532379.1">
    <property type="nucleotide sequence ID" value="NZ_CP101824.1"/>
</dbReference>
<name>A0ABD5NSR9_9EURY</name>
<keyword evidence="2" id="KW-0813">Transport</keyword>
<comment type="similarity">
    <text evidence="1">Belongs to the ABC transporter superfamily.</text>
</comment>
<evidence type="ECO:0000313" key="7">
    <source>
        <dbReference type="EMBL" id="MFC3960097.1"/>
    </source>
</evidence>
<keyword evidence="5" id="KW-0029">Amino-acid transport</keyword>
<evidence type="ECO:0000259" key="6">
    <source>
        <dbReference type="PROSITE" id="PS50893"/>
    </source>
</evidence>
<dbReference type="InterPro" id="IPR027417">
    <property type="entry name" value="P-loop_NTPase"/>
</dbReference>
<dbReference type="GO" id="GO:0005524">
    <property type="term" value="F:ATP binding"/>
    <property type="evidence" value="ECO:0007669"/>
    <property type="project" value="UniProtKB-KW"/>
</dbReference>
<dbReference type="PANTHER" id="PTHR43820:SF4">
    <property type="entry name" value="HIGH-AFFINITY BRANCHED-CHAIN AMINO ACID TRANSPORT ATP-BINDING PROTEIN LIVF"/>
    <property type="match status" value="1"/>
</dbReference>
<evidence type="ECO:0000256" key="4">
    <source>
        <dbReference type="ARBA" id="ARBA00022840"/>
    </source>
</evidence>
<evidence type="ECO:0000256" key="3">
    <source>
        <dbReference type="ARBA" id="ARBA00022741"/>
    </source>
</evidence>
<accession>A0ABD5NSR9</accession>
<dbReference type="Proteomes" id="UP001595846">
    <property type="component" value="Unassembled WGS sequence"/>
</dbReference>
<dbReference type="CDD" id="cd03224">
    <property type="entry name" value="ABC_TM1139_LivF_branched"/>
    <property type="match status" value="1"/>
</dbReference>
<sequence length="236" mass="25435">MSDPLVSANGIDVAYGDLQVLWDVSVEITDEDRVVALVGPNGAGKTTLLKALSGLRPLAGGSIELFGADAAALRPDQIVERGFVHVPEARNLFTEMTVEENLEMGAYTKRAEQAATMAEVFELFPVLDERRTQRAGTLSGGEQQMLAIGRGLMAKPDVLALDELSVGLAPQFVDRVFEKVAAISEDITVLLTEQHVHEALELADRGYVLENGRIVAEDDADALLESDRVQDAYLSG</sequence>
<dbReference type="Gene3D" id="3.40.50.300">
    <property type="entry name" value="P-loop containing nucleotide triphosphate hydrolases"/>
    <property type="match status" value="1"/>
</dbReference>
<dbReference type="InterPro" id="IPR052156">
    <property type="entry name" value="BCAA_Transport_ATP-bd_LivF"/>
</dbReference>
<dbReference type="InterPro" id="IPR003439">
    <property type="entry name" value="ABC_transporter-like_ATP-bd"/>
</dbReference>
<organism evidence="7 8">
    <name type="scientific">Halovivax cerinus</name>
    <dbReference type="NCBI Taxonomy" id="1487865"/>
    <lineage>
        <taxon>Archaea</taxon>
        <taxon>Methanobacteriati</taxon>
        <taxon>Methanobacteriota</taxon>
        <taxon>Stenosarchaea group</taxon>
        <taxon>Halobacteria</taxon>
        <taxon>Halobacteriales</taxon>
        <taxon>Natrialbaceae</taxon>
        <taxon>Halovivax</taxon>
    </lineage>
</organism>
<dbReference type="PANTHER" id="PTHR43820">
    <property type="entry name" value="HIGH-AFFINITY BRANCHED-CHAIN AMINO ACID TRANSPORT ATP-BINDING PROTEIN LIVF"/>
    <property type="match status" value="1"/>
</dbReference>
<keyword evidence="8" id="KW-1185">Reference proteome</keyword>
<comment type="caution">
    <text evidence="7">The sequence shown here is derived from an EMBL/GenBank/DDBJ whole genome shotgun (WGS) entry which is preliminary data.</text>
</comment>
<dbReference type="InterPro" id="IPR003593">
    <property type="entry name" value="AAA+_ATPase"/>
</dbReference>
<dbReference type="GeneID" id="73901459"/>
<dbReference type="EMBL" id="JBHSAQ010000016">
    <property type="protein sequence ID" value="MFC3960097.1"/>
    <property type="molecule type" value="Genomic_DNA"/>
</dbReference>
<dbReference type="PROSITE" id="PS50893">
    <property type="entry name" value="ABC_TRANSPORTER_2"/>
    <property type="match status" value="1"/>
</dbReference>
<evidence type="ECO:0000313" key="8">
    <source>
        <dbReference type="Proteomes" id="UP001595846"/>
    </source>
</evidence>
<dbReference type="GO" id="GO:0006865">
    <property type="term" value="P:amino acid transport"/>
    <property type="evidence" value="ECO:0007669"/>
    <property type="project" value="UniProtKB-KW"/>
</dbReference>
<dbReference type="InterPro" id="IPR017871">
    <property type="entry name" value="ABC_transporter-like_CS"/>
</dbReference>
<reference evidence="7 8" key="1">
    <citation type="journal article" date="2019" name="Int. J. Syst. Evol. Microbiol.">
        <title>The Global Catalogue of Microorganisms (GCM) 10K type strain sequencing project: providing services to taxonomists for standard genome sequencing and annotation.</title>
        <authorList>
            <consortium name="The Broad Institute Genomics Platform"/>
            <consortium name="The Broad Institute Genome Sequencing Center for Infectious Disease"/>
            <person name="Wu L."/>
            <person name="Ma J."/>
        </authorList>
    </citation>
    <scope>NUCLEOTIDE SEQUENCE [LARGE SCALE GENOMIC DNA]</scope>
    <source>
        <strain evidence="7 8">IBRC-M 10256</strain>
    </source>
</reference>
<feature type="domain" description="ABC transporter" evidence="6">
    <location>
        <begin position="6"/>
        <end position="236"/>
    </location>
</feature>
<dbReference type="SMART" id="SM00382">
    <property type="entry name" value="AAA"/>
    <property type="match status" value="1"/>
</dbReference>
<evidence type="ECO:0000256" key="1">
    <source>
        <dbReference type="ARBA" id="ARBA00005417"/>
    </source>
</evidence>
<dbReference type="AlphaFoldDB" id="A0ABD5NSR9"/>
<keyword evidence="4 7" id="KW-0067">ATP-binding</keyword>
<proteinExistence type="inferred from homology"/>
<evidence type="ECO:0000256" key="5">
    <source>
        <dbReference type="ARBA" id="ARBA00022970"/>
    </source>
</evidence>
<dbReference type="SUPFAM" id="SSF52540">
    <property type="entry name" value="P-loop containing nucleoside triphosphate hydrolases"/>
    <property type="match status" value="1"/>
</dbReference>